<keyword evidence="2" id="KW-1133">Transmembrane helix</keyword>
<dbReference type="RefSeq" id="WP_344402803.1">
    <property type="nucleotide sequence ID" value="NZ_BAAASG010000011.1"/>
</dbReference>
<dbReference type="EMBL" id="BAAASG010000011">
    <property type="protein sequence ID" value="GAA2501605.1"/>
    <property type="molecule type" value="Genomic_DNA"/>
</dbReference>
<organism evidence="4 5">
    <name type="scientific">Streptomyces longisporus</name>
    <dbReference type="NCBI Taxonomy" id="1948"/>
    <lineage>
        <taxon>Bacteria</taxon>
        <taxon>Bacillati</taxon>
        <taxon>Actinomycetota</taxon>
        <taxon>Actinomycetes</taxon>
        <taxon>Kitasatosporales</taxon>
        <taxon>Streptomycetaceae</taxon>
        <taxon>Streptomyces</taxon>
    </lineage>
</organism>
<feature type="chain" id="PRO_5047004759" description="Gram-positive cocci surface proteins LPxTG domain-containing protein" evidence="3">
    <location>
        <begin position="26"/>
        <end position="246"/>
    </location>
</feature>
<feature type="compositionally biased region" description="Polar residues" evidence="1">
    <location>
        <begin position="184"/>
        <end position="200"/>
    </location>
</feature>
<keyword evidence="5" id="KW-1185">Reference proteome</keyword>
<keyword evidence="2" id="KW-0812">Transmembrane</keyword>
<feature type="signal peptide" evidence="3">
    <location>
        <begin position="1"/>
        <end position="25"/>
    </location>
</feature>
<evidence type="ECO:0008006" key="6">
    <source>
        <dbReference type="Google" id="ProtNLM"/>
    </source>
</evidence>
<evidence type="ECO:0000256" key="2">
    <source>
        <dbReference type="SAM" id="Phobius"/>
    </source>
</evidence>
<dbReference type="Proteomes" id="UP001501777">
    <property type="component" value="Unassembled WGS sequence"/>
</dbReference>
<name>A0ABP5ZVR4_STRLO</name>
<evidence type="ECO:0000256" key="1">
    <source>
        <dbReference type="SAM" id="MobiDB-lite"/>
    </source>
</evidence>
<keyword evidence="2" id="KW-0472">Membrane</keyword>
<feature type="transmembrane region" description="Helical" evidence="2">
    <location>
        <begin position="217"/>
        <end position="239"/>
    </location>
</feature>
<sequence length="246" mass="26008">MRPCTPVSLCLAAAALLPAAPPAHAADAPTCAAPDARRFPLTTRIHGGPDTYEAGGGYGIWYLDLTNTTTRTCGNIHPVVVLVDDRHELTPSQPHLEFYDGPHPHPVQFETTDEDELVGPFDDGFPGFTVGPRQTVTVKIRLAITSDAAPNQVTADAAVVQRRGDDGDWVGQSNDYAFRIHNDASPTPSPAISGTGSTPPSRAPRLPFADELARTGLGTPGVALAAAAVLVTGGALLLARRQRRRR</sequence>
<evidence type="ECO:0000256" key="3">
    <source>
        <dbReference type="SAM" id="SignalP"/>
    </source>
</evidence>
<evidence type="ECO:0000313" key="4">
    <source>
        <dbReference type="EMBL" id="GAA2501605.1"/>
    </source>
</evidence>
<evidence type="ECO:0000313" key="5">
    <source>
        <dbReference type="Proteomes" id="UP001501777"/>
    </source>
</evidence>
<proteinExistence type="predicted"/>
<feature type="region of interest" description="Disordered" evidence="1">
    <location>
        <begin position="182"/>
        <end position="206"/>
    </location>
</feature>
<keyword evidence="3" id="KW-0732">Signal</keyword>
<reference evidence="5" key="1">
    <citation type="journal article" date="2019" name="Int. J. Syst. Evol. Microbiol.">
        <title>The Global Catalogue of Microorganisms (GCM) 10K type strain sequencing project: providing services to taxonomists for standard genome sequencing and annotation.</title>
        <authorList>
            <consortium name="The Broad Institute Genomics Platform"/>
            <consortium name="The Broad Institute Genome Sequencing Center for Infectious Disease"/>
            <person name="Wu L."/>
            <person name="Ma J."/>
        </authorList>
    </citation>
    <scope>NUCLEOTIDE SEQUENCE [LARGE SCALE GENOMIC DNA]</scope>
    <source>
        <strain evidence="5">JCM 4395</strain>
    </source>
</reference>
<comment type="caution">
    <text evidence="4">The sequence shown here is derived from an EMBL/GenBank/DDBJ whole genome shotgun (WGS) entry which is preliminary data.</text>
</comment>
<gene>
    <name evidence="4" type="ORF">GCM10010276_50370</name>
</gene>
<accession>A0ABP5ZVR4</accession>
<protein>
    <recommendedName>
        <fullName evidence="6">Gram-positive cocci surface proteins LPxTG domain-containing protein</fullName>
    </recommendedName>
</protein>